<sequence>MCRNDTEEEDSRSADFWFKTEQLYNDHNDDGFDMLIDDFNKWLTHNGHADWWVDDVIESLGDLTETQAINPIRIEE</sequence>
<protein>
    <submittedName>
        <fullName evidence="1">Uncharacterized protein</fullName>
    </submittedName>
</protein>
<name>A0A481Z4Q0_9VIRU</name>
<accession>A0A481Z4Q0</accession>
<dbReference type="EMBL" id="MK500491">
    <property type="protein sequence ID" value="QBK90495.1"/>
    <property type="molecule type" value="Genomic_DNA"/>
</dbReference>
<gene>
    <name evidence="1" type="ORF">LCPAC103_01760</name>
</gene>
<organism evidence="1">
    <name type="scientific">Pithovirus LCPAC103</name>
    <dbReference type="NCBI Taxonomy" id="2506588"/>
    <lineage>
        <taxon>Viruses</taxon>
        <taxon>Pithoviruses</taxon>
    </lineage>
</organism>
<proteinExistence type="predicted"/>
<reference evidence="1" key="1">
    <citation type="journal article" date="2019" name="MBio">
        <title>Virus Genomes from Deep Sea Sediments Expand the Ocean Megavirome and Support Independent Origins of Viral Gigantism.</title>
        <authorList>
            <person name="Backstrom D."/>
            <person name="Yutin N."/>
            <person name="Jorgensen S.L."/>
            <person name="Dharamshi J."/>
            <person name="Homa F."/>
            <person name="Zaremba-Niedwiedzka K."/>
            <person name="Spang A."/>
            <person name="Wolf Y.I."/>
            <person name="Koonin E.V."/>
            <person name="Ettema T.J."/>
        </authorList>
    </citation>
    <scope>NUCLEOTIDE SEQUENCE</scope>
</reference>
<evidence type="ECO:0000313" key="1">
    <source>
        <dbReference type="EMBL" id="QBK90495.1"/>
    </source>
</evidence>